<proteinExistence type="predicted"/>
<evidence type="ECO:0000313" key="3">
    <source>
        <dbReference type="Proteomes" id="UP000287651"/>
    </source>
</evidence>
<name>A0A426YHX5_ENSVE</name>
<keyword evidence="1" id="KW-1133">Transmembrane helix</keyword>
<organism evidence="2 3">
    <name type="scientific">Ensete ventricosum</name>
    <name type="common">Abyssinian banana</name>
    <name type="synonym">Musa ensete</name>
    <dbReference type="NCBI Taxonomy" id="4639"/>
    <lineage>
        <taxon>Eukaryota</taxon>
        <taxon>Viridiplantae</taxon>
        <taxon>Streptophyta</taxon>
        <taxon>Embryophyta</taxon>
        <taxon>Tracheophyta</taxon>
        <taxon>Spermatophyta</taxon>
        <taxon>Magnoliopsida</taxon>
        <taxon>Liliopsida</taxon>
        <taxon>Zingiberales</taxon>
        <taxon>Musaceae</taxon>
        <taxon>Ensete</taxon>
    </lineage>
</organism>
<keyword evidence="1" id="KW-0812">Transmembrane</keyword>
<sequence length="76" mass="8291">MNCDYAVNISMLPLLLPLLSAVVAAVAALRHRRCYHCSPLPLPLSLFATIIIAALIKQLSLSVSRLTSSLLLTVYR</sequence>
<gene>
    <name evidence="2" type="ORF">B296_00025935</name>
</gene>
<evidence type="ECO:0000256" key="1">
    <source>
        <dbReference type="SAM" id="Phobius"/>
    </source>
</evidence>
<evidence type="ECO:0000313" key="2">
    <source>
        <dbReference type="EMBL" id="RRT51260.1"/>
    </source>
</evidence>
<keyword evidence="1" id="KW-0472">Membrane</keyword>
<comment type="caution">
    <text evidence="2">The sequence shown here is derived from an EMBL/GenBank/DDBJ whole genome shotgun (WGS) entry which is preliminary data.</text>
</comment>
<dbReference type="EMBL" id="AMZH03012322">
    <property type="protein sequence ID" value="RRT51260.1"/>
    <property type="molecule type" value="Genomic_DNA"/>
</dbReference>
<feature type="transmembrane region" description="Helical" evidence="1">
    <location>
        <begin position="6"/>
        <end position="29"/>
    </location>
</feature>
<feature type="transmembrane region" description="Helical" evidence="1">
    <location>
        <begin position="41"/>
        <end position="61"/>
    </location>
</feature>
<reference evidence="2 3" key="1">
    <citation type="journal article" date="2014" name="Agronomy (Basel)">
        <title>A Draft Genome Sequence for Ensete ventricosum, the Drought-Tolerant Tree Against Hunger.</title>
        <authorList>
            <person name="Harrison J."/>
            <person name="Moore K.A."/>
            <person name="Paszkiewicz K."/>
            <person name="Jones T."/>
            <person name="Grant M."/>
            <person name="Ambacheew D."/>
            <person name="Muzemil S."/>
            <person name="Studholme D.J."/>
        </authorList>
    </citation>
    <scope>NUCLEOTIDE SEQUENCE [LARGE SCALE GENOMIC DNA]</scope>
</reference>
<dbReference type="AlphaFoldDB" id="A0A426YHX5"/>
<protein>
    <submittedName>
        <fullName evidence="2">Uncharacterized protein</fullName>
    </submittedName>
</protein>
<accession>A0A426YHX5</accession>
<dbReference type="Proteomes" id="UP000287651">
    <property type="component" value="Unassembled WGS sequence"/>
</dbReference>